<sequence>MRRENQTHRGDTLIMARITCVSTILVNPAIFKSFNVENVNCQKCKIPMSSFVSSSRIYLCSCATSRLKRRLQDFV</sequence>
<reference evidence="1" key="1">
    <citation type="submission" date="2023-07" db="EMBL/GenBank/DDBJ databases">
        <authorList>
            <consortium name="CYATHOMIX"/>
        </authorList>
    </citation>
    <scope>NUCLEOTIDE SEQUENCE</scope>
    <source>
        <strain evidence="1">N/A</strain>
    </source>
</reference>
<gene>
    <name evidence="1" type="ORF">CYNAS_LOCUS9682</name>
</gene>
<protein>
    <submittedName>
        <fullName evidence="1">Uncharacterized protein</fullName>
    </submittedName>
</protein>
<evidence type="ECO:0000313" key="1">
    <source>
        <dbReference type="EMBL" id="CAJ0597699.1"/>
    </source>
</evidence>
<dbReference type="Proteomes" id="UP001176961">
    <property type="component" value="Unassembled WGS sequence"/>
</dbReference>
<comment type="caution">
    <text evidence="1">The sequence shown here is derived from an EMBL/GenBank/DDBJ whole genome shotgun (WGS) entry which is preliminary data.</text>
</comment>
<organism evidence="1 2">
    <name type="scientific">Cylicocyclus nassatus</name>
    <name type="common">Nematode worm</name>
    <dbReference type="NCBI Taxonomy" id="53992"/>
    <lineage>
        <taxon>Eukaryota</taxon>
        <taxon>Metazoa</taxon>
        <taxon>Ecdysozoa</taxon>
        <taxon>Nematoda</taxon>
        <taxon>Chromadorea</taxon>
        <taxon>Rhabditida</taxon>
        <taxon>Rhabditina</taxon>
        <taxon>Rhabditomorpha</taxon>
        <taxon>Strongyloidea</taxon>
        <taxon>Strongylidae</taxon>
        <taxon>Cylicocyclus</taxon>
    </lineage>
</organism>
<evidence type="ECO:0000313" key="2">
    <source>
        <dbReference type="Proteomes" id="UP001176961"/>
    </source>
</evidence>
<dbReference type="AlphaFoldDB" id="A0AA36GSZ0"/>
<name>A0AA36GSZ0_CYLNA</name>
<dbReference type="EMBL" id="CATQJL010000223">
    <property type="protein sequence ID" value="CAJ0597699.1"/>
    <property type="molecule type" value="Genomic_DNA"/>
</dbReference>
<keyword evidence="2" id="KW-1185">Reference proteome</keyword>
<proteinExistence type="predicted"/>
<accession>A0AA36GSZ0</accession>